<dbReference type="PROSITE" id="PS50112">
    <property type="entry name" value="PAS"/>
    <property type="match status" value="1"/>
</dbReference>
<dbReference type="Gene3D" id="3.30.450.20">
    <property type="entry name" value="PAS domain"/>
    <property type="match status" value="1"/>
</dbReference>
<dbReference type="PATRIC" id="fig|84022.6.peg.506"/>
<accession>A0A0G3W7Z0</accession>
<dbReference type="InterPro" id="IPR052162">
    <property type="entry name" value="Sensor_kinase/Photoreceptor"/>
</dbReference>
<dbReference type="NCBIfam" id="TIGR00229">
    <property type="entry name" value="sensory_box"/>
    <property type="match status" value="1"/>
</dbReference>
<keyword evidence="5 9" id="KW-0418">Kinase</keyword>
<keyword evidence="6" id="KW-0175">Coiled coil</keyword>
<evidence type="ECO:0000256" key="3">
    <source>
        <dbReference type="ARBA" id="ARBA00022553"/>
    </source>
</evidence>
<dbReference type="PANTHER" id="PTHR43304:SF1">
    <property type="entry name" value="PAC DOMAIN-CONTAINING PROTEIN"/>
    <property type="match status" value="1"/>
</dbReference>
<reference evidence="9 10" key="1">
    <citation type="submission" date="2014-10" db="EMBL/GenBank/DDBJ databases">
        <title>Genome sequence of Clostridium aceticum DSM 1496.</title>
        <authorList>
            <person name="Poehlein A."/>
            <person name="Schiel-Bengelsdorf B."/>
            <person name="Gottschalk G."/>
            <person name="Duerre P."/>
            <person name="Daniel R."/>
        </authorList>
    </citation>
    <scope>NUCLEOTIDE SEQUENCE [LARGE SCALE GENOMIC DNA]</scope>
    <source>
        <strain evidence="9 10">DSM 1496</strain>
    </source>
</reference>
<feature type="coiled-coil region" evidence="6">
    <location>
        <begin position="184"/>
        <end position="218"/>
    </location>
</feature>
<proteinExistence type="predicted"/>
<evidence type="ECO:0000256" key="4">
    <source>
        <dbReference type="ARBA" id="ARBA00022679"/>
    </source>
</evidence>
<evidence type="ECO:0000259" key="8">
    <source>
        <dbReference type="PROSITE" id="PS50113"/>
    </source>
</evidence>
<evidence type="ECO:0000259" key="7">
    <source>
        <dbReference type="PROSITE" id="PS50112"/>
    </source>
</evidence>
<dbReference type="SMART" id="SM00091">
    <property type="entry name" value="PAS"/>
    <property type="match status" value="1"/>
</dbReference>
<evidence type="ECO:0000313" key="9">
    <source>
        <dbReference type="EMBL" id="AKL94012.1"/>
    </source>
</evidence>
<dbReference type="InterPro" id="IPR000014">
    <property type="entry name" value="PAS"/>
</dbReference>
<feature type="domain" description="PAS" evidence="7">
    <location>
        <begin position="218"/>
        <end position="290"/>
    </location>
</feature>
<dbReference type="SUPFAM" id="SSF55785">
    <property type="entry name" value="PYP-like sensor domain (PAS domain)"/>
    <property type="match status" value="1"/>
</dbReference>
<protein>
    <recommendedName>
        <fullName evidence="2">histidine kinase</fullName>
        <ecNumber evidence="2">2.7.13.3</ecNumber>
    </recommendedName>
</protein>
<sequence length="347" mass="40660">MTYKFADFVDISKIQELTNLFYKATGILTGILDLEGNILTASGWNEICTKFHRTNSKARDKCIESDTYIHKVLVENKNYKIYQCQNGLIDAVAPVIVQEEHIANVFTGQLLLGKPDLDFFIKQAREFGFDESEYVRALLEIPIIEEKRLKHIMAYLCCFAEILGEMGMKELKILESQAEIHTANEDLENSQKILIATLEELRDQYDKLQEKENFARESEKRWKYAIEGTGLIVWDWNINHNEVYFSKAYKSLLGFEANEFIGDTKEYINRIHPEDRKDVLREMRKYLDGDILFYHSGYRIKDKEGNYKWIVSKGRVMERDQENKPTRMVGTLTDVTMRFQKSQKIPK</sequence>
<dbReference type="KEGG" id="cace:CACET_c05020"/>
<dbReference type="InterPro" id="IPR013655">
    <property type="entry name" value="PAS_fold_3"/>
</dbReference>
<dbReference type="Pfam" id="PF08447">
    <property type="entry name" value="PAS_3"/>
    <property type="match status" value="1"/>
</dbReference>
<dbReference type="RefSeq" id="WP_052661208.1">
    <property type="nucleotide sequence ID" value="NZ_CP009687.1"/>
</dbReference>
<dbReference type="OrthoDB" id="505470at2"/>
<name>A0A0G3W7Z0_9CLOT</name>
<dbReference type="CDD" id="cd00130">
    <property type="entry name" value="PAS"/>
    <property type="match status" value="1"/>
</dbReference>
<gene>
    <name evidence="9" type="ORF">CACET_c05020</name>
</gene>
<evidence type="ECO:0000313" key="10">
    <source>
        <dbReference type="Proteomes" id="UP000035704"/>
    </source>
</evidence>
<dbReference type="EC" id="2.7.13.3" evidence="2"/>
<dbReference type="EMBL" id="CP009687">
    <property type="protein sequence ID" value="AKL94012.1"/>
    <property type="molecule type" value="Genomic_DNA"/>
</dbReference>
<evidence type="ECO:0000256" key="6">
    <source>
        <dbReference type="SAM" id="Coils"/>
    </source>
</evidence>
<evidence type="ECO:0000256" key="2">
    <source>
        <dbReference type="ARBA" id="ARBA00012438"/>
    </source>
</evidence>
<dbReference type="PROSITE" id="PS50113">
    <property type="entry name" value="PAC"/>
    <property type="match status" value="1"/>
</dbReference>
<evidence type="ECO:0000256" key="5">
    <source>
        <dbReference type="ARBA" id="ARBA00022777"/>
    </source>
</evidence>
<dbReference type="STRING" id="84022.CACET_c05020"/>
<dbReference type="AlphaFoldDB" id="A0A0G3W7Z0"/>
<feature type="domain" description="PAC" evidence="8">
    <location>
        <begin position="294"/>
        <end position="347"/>
    </location>
</feature>
<dbReference type="InterPro" id="IPR018771">
    <property type="entry name" value="PocR_dom"/>
</dbReference>
<evidence type="ECO:0000256" key="1">
    <source>
        <dbReference type="ARBA" id="ARBA00000085"/>
    </source>
</evidence>
<dbReference type="InterPro" id="IPR035965">
    <property type="entry name" value="PAS-like_dom_sf"/>
</dbReference>
<keyword evidence="10" id="KW-1185">Reference proteome</keyword>
<dbReference type="Proteomes" id="UP000035704">
    <property type="component" value="Chromosome"/>
</dbReference>
<organism evidence="9 10">
    <name type="scientific">Clostridium aceticum</name>
    <dbReference type="NCBI Taxonomy" id="84022"/>
    <lineage>
        <taxon>Bacteria</taxon>
        <taxon>Bacillati</taxon>
        <taxon>Bacillota</taxon>
        <taxon>Clostridia</taxon>
        <taxon>Eubacteriales</taxon>
        <taxon>Clostridiaceae</taxon>
        <taxon>Clostridium</taxon>
    </lineage>
</organism>
<dbReference type="InterPro" id="IPR000700">
    <property type="entry name" value="PAS-assoc_C"/>
</dbReference>
<dbReference type="PANTHER" id="PTHR43304">
    <property type="entry name" value="PHYTOCHROME-LIKE PROTEIN CPH1"/>
    <property type="match status" value="1"/>
</dbReference>
<keyword evidence="4 9" id="KW-0808">Transferase</keyword>
<dbReference type="Pfam" id="PF10114">
    <property type="entry name" value="PocR"/>
    <property type="match status" value="1"/>
</dbReference>
<keyword evidence="3" id="KW-0597">Phosphoprotein</keyword>
<dbReference type="GO" id="GO:0004673">
    <property type="term" value="F:protein histidine kinase activity"/>
    <property type="evidence" value="ECO:0007669"/>
    <property type="project" value="UniProtKB-EC"/>
</dbReference>
<comment type="catalytic activity">
    <reaction evidence="1">
        <text>ATP + protein L-histidine = ADP + protein N-phospho-L-histidine.</text>
        <dbReference type="EC" id="2.7.13.3"/>
    </reaction>
</comment>